<keyword evidence="3" id="KW-1185">Reference proteome</keyword>
<accession>A0A453K0V6</accession>
<evidence type="ECO:0000256" key="1">
    <source>
        <dbReference type="SAM" id="Phobius"/>
    </source>
</evidence>
<keyword evidence="1" id="KW-0472">Membrane</keyword>
<protein>
    <submittedName>
        <fullName evidence="2">Uncharacterized protein</fullName>
    </submittedName>
</protein>
<keyword evidence="1" id="KW-1133">Transmembrane helix</keyword>
<evidence type="ECO:0000313" key="2">
    <source>
        <dbReference type="EnsemblPlants" id="AET5Gv20255300.41"/>
    </source>
</evidence>
<proteinExistence type="predicted"/>
<name>A0A453K0V6_AEGTS</name>
<reference evidence="2" key="3">
    <citation type="journal article" date="2017" name="Nature">
        <title>Genome sequence of the progenitor of the wheat D genome Aegilops tauschii.</title>
        <authorList>
            <person name="Luo M.C."/>
            <person name="Gu Y.Q."/>
            <person name="Puiu D."/>
            <person name="Wang H."/>
            <person name="Twardziok S.O."/>
            <person name="Deal K.R."/>
            <person name="Huo N."/>
            <person name="Zhu T."/>
            <person name="Wang L."/>
            <person name="Wang Y."/>
            <person name="McGuire P.E."/>
            <person name="Liu S."/>
            <person name="Long H."/>
            <person name="Ramasamy R.K."/>
            <person name="Rodriguez J.C."/>
            <person name="Van S.L."/>
            <person name="Yuan L."/>
            <person name="Wang Z."/>
            <person name="Xia Z."/>
            <person name="Xiao L."/>
            <person name="Anderson O.D."/>
            <person name="Ouyang S."/>
            <person name="Liang Y."/>
            <person name="Zimin A.V."/>
            <person name="Pertea G."/>
            <person name="Qi P."/>
            <person name="Bennetzen J.L."/>
            <person name="Dai X."/>
            <person name="Dawson M.W."/>
            <person name="Muller H.G."/>
            <person name="Kugler K."/>
            <person name="Rivarola-Duarte L."/>
            <person name="Spannagl M."/>
            <person name="Mayer K.F.X."/>
            <person name="Lu F.H."/>
            <person name="Bevan M.W."/>
            <person name="Leroy P."/>
            <person name="Li P."/>
            <person name="You F.M."/>
            <person name="Sun Q."/>
            <person name="Liu Z."/>
            <person name="Lyons E."/>
            <person name="Wicker T."/>
            <person name="Salzberg S.L."/>
            <person name="Devos K.M."/>
            <person name="Dvorak J."/>
        </authorList>
    </citation>
    <scope>NUCLEOTIDE SEQUENCE [LARGE SCALE GENOMIC DNA]</scope>
    <source>
        <strain evidence="2">cv. AL8/78</strain>
    </source>
</reference>
<reference evidence="3" key="1">
    <citation type="journal article" date="2014" name="Science">
        <title>Ancient hybridizations among the ancestral genomes of bread wheat.</title>
        <authorList>
            <consortium name="International Wheat Genome Sequencing Consortium,"/>
            <person name="Marcussen T."/>
            <person name="Sandve S.R."/>
            <person name="Heier L."/>
            <person name="Spannagl M."/>
            <person name="Pfeifer M."/>
            <person name="Jakobsen K.S."/>
            <person name="Wulff B.B."/>
            <person name="Steuernagel B."/>
            <person name="Mayer K.F."/>
            <person name="Olsen O.A."/>
        </authorList>
    </citation>
    <scope>NUCLEOTIDE SEQUENCE [LARGE SCALE GENOMIC DNA]</scope>
    <source>
        <strain evidence="3">cv. AL8/78</strain>
    </source>
</reference>
<dbReference type="Proteomes" id="UP000015105">
    <property type="component" value="Chromosome 5D"/>
</dbReference>
<dbReference type="AlphaFoldDB" id="A0A453K0V6"/>
<reference evidence="3" key="2">
    <citation type="journal article" date="2017" name="Nat. Plants">
        <title>The Aegilops tauschii genome reveals multiple impacts of transposons.</title>
        <authorList>
            <person name="Zhao G."/>
            <person name="Zou C."/>
            <person name="Li K."/>
            <person name="Wang K."/>
            <person name="Li T."/>
            <person name="Gao L."/>
            <person name="Zhang X."/>
            <person name="Wang H."/>
            <person name="Yang Z."/>
            <person name="Liu X."/>
            <person name="Jiang W."/>
            <person name="Mao L."/>
            <person name="Kong X."/>
            <person name="Jiao Y."/>
            <person name="Jia J."/>
        </authorList>
    </citation>
    <scope>NUCLEOTIDE SEQUENCE [LARGE SCALE GENOMIC DNA]</scope>
    <source>
        <strain evidence="3">cv. AL8/78</strain>
    </source>
</reference>
<reference evidence="2" key="4">
    <citation type="submission" date="2019-03" db="UniProtKB">
        <authorList>
            <consortium name="EnsemblPlants"/>
        </authorList>
    </citation>
    <scope>IDENTIFICATION</scope>
</reference>
<organism evidence="2 3">
    <name type="scientific">Aegilops tauschii subsp. strangulata</name>
    <name type="common">Goatgrass</name>
    <dbReference type="NCBI Taxonomy" id="200361"/>
    <lineage>
        <taxon>Eukaryota</taxon>
        <taxon>Viridiplantae</taxon>
        <taxon>Streptophyta</taxon>
        <taxon>Embryophyta</taxon>
        <taxon>Tracheophyta</taxon>
        <taxon>Spermatophyta</taxon>
        <taxon>Magnoliopsida</taxon>
        <taxon>Liliopsida</taxon>
        <taxon>Poales</taxon>
        <taxon>Poaceae</taxon>
        <taxon>BOP clade</taxon>
        <taxon>Pooideae</taxon>
        <taxon>Triticodae</taxon>
        <taxon>Triticeae</taxon>
        <taxon>Triticinae</taxon>
        <taxon>Aegilops</taxon>
    </lineage>
</organism>
<evidence type="ECO:0000313" key="3">
    <source>
        <dbReference type="Proteomes" id="UP000015105"/>
    </source>
</evidence>
<feature type="transmembrane region" description="Helical" evidence="1">
    <location>
        <begin position="49"/>
        <end position="70"/>
    </location>
</feature>
<reference evidence="2" key="5">
    <citation type="journal article" date="2021" name="G3 (Bethesda)">
        <title>Aegilops tauschii genome assembly Aet v5.0 features greater sequence contiguity and improved annotation.</title>
        <authorList>
            <person name="Wang L."/>
            <person name="Zhu T."/>
            <person name="Rodriguez J.C."/>
            <person name="Deal K.R."/>
            <person name="Dubcovsky J."/>
            <person name="McGuire P.E."/>
            <person name="Lux T."/>
            <person name="Spannagl M."/>
            <person name="Mayer K.F.X."/>
            <person name="Baldrich P."/>
            <person name="Meyers B.C."/>
            <person name="Huo N."/>
            <person name="Gu Y.Q."/>
            <person name="Zhou H."/>
            <person name="Devos K.M."/>
            <person name="Bennetzen J.L."/>
            <person name="Unver T."/>
            <person name="Budak H."/>
            <person name="Gulick P.J."/>
            <person name="Galiba G."/>
            <person name="Kalapos B."/>
            <person name="Nelson D.R."/>
            <person name="Li P."/>
            <person name="You F.M."/>
            <person name="Luo M.C."/>
            <person name="Dvorak J."/>
        </authorList>
    </citation>
    <scope>NUCLEOTIDE SEQUENCE [LARGE SCALE GENOMIC DNA]</scope>
    <source>
        <strain evidence="2">cv. AL8/78</strain>
    </source>
</reference>
<dbReference type="EnsemblPlants" id="AET5Gv20255300.41">
    <property type="protein sequence ID" value="AET5Gv20255300.41"/>
    <property type="gene ID" value="AET5Gv20255300"/>
</dbReference>
<keyword evidence="1" id="KW-0812">Transmembrane</keyword>
<sequence length="71" mass="7887">CSCVGPLGCCIYGEVAVLHQLHDTNLISGFSSIRPIGVLRWRFNKMTSISSCLHLCFSFLGYFSLINLFLS</sequence>
<dbReference type="Gramene" id="AET5Gv20255300.41">
    <property type="protein sequence ID" value="AET5Gv20255300.41"/>
    <property type="gene ID" value="AET5Gv20255300"/>
</dbReference>